<dbReference type="PANTHER" id="PTHR33481:SF1">
    <property type="entry name" value="ENDONUCLEASE_EXONUCLEASE_PHOSPHATASE DOMAIN-CONTAINING PROTEIN-RELATED"/>
    <property type="match status" value="1"/>
</dbReference>
<dbReference type="PANTHER" id="PTHR33481">
    <property type="entry name" value="REVERSE TRANSCRIPTASE"/>
    <property type="match status" value="1"/>
</dbReference>
<keyword evidence="2" id="KW-1185">Reference proteome</keyword>
<accession>A0A9P4SGN7</accession>
<evidence type="ECO:0000313" key="1">
    <source>
        <dbReference type="EMBL" id="KAF2842571.1"/>
    </source>
</evidence>
<evidence type="ECO:0008006" key="3">
    <source>
        <dbReference type="Google" id="ProtNLM"/>
    </source>
</evidence>
<reference evidence="1" key="1">
    <citation type="journal article" date="2020" name="Stud. Mycol.">
        <title>101 Dothideomycetes genomes: a test case for predicting lifestyles and emergence of pathogens.</title>
        <authorList>
            <person name="Haridas S."/>
            <person name="Albert R."/>
            <person name="Binder M."/>
            <person name="Bloem J."/>
            <person name="Labutti K."/>
            <person name="Salamov A."/>
            <person name="Andreopoulos B."/>
            <person name="Baker S."/>
            <person name="Barry K."/>
            <person name="Bills G."/>
            <person name="Bluhm B."/>
            <person name="Cannon C."/>
            <person name="Castanera R."/>
            <person name="Culley D."/>
            <person name="Daum C."/>
            <person name="Ezra D."/>
            <person name="Gonzalez J."/>
            <person name="Henrissat B."/>
            <person name="Kuo A."/>
            <person name="Liang C."/>
            <person name="Lipzen A."/>
            <person name="Lutzoni F."/>
            <person name="Magnuson J."/>
            <person name="Mondo S."/>
            <person name="Nolan M."/>
            <person name="Ohm R."/>
            <person name="Pangilinan J."/>
            <person name="Park H.-J."/>
            <person name="Ramirez L."/>
            <person name="Alfaro M."/>
            <person name="Sun H."/>
            <person name="Tritt A."/>
            <person name="Yoshinaga Y."/>
            <person name="Zwiers L.-H."/>
            <person name="Turgeon B."/>
            <person name="Goodwin S."/>
            <person name="Spatafora J."/>
            <person name="Crous P."/>
            <person name="Grigoriev I."/>
        </authorList>
    </citation>
    <scope>NUCLEOTIDE SEQUENCE</scope>
    <source>
        <strain evidence="1">CBS 101060</strain>
    </source>
</reference>
<dbReference type="AlphaFoldDB" id="A0A9P4SGN7"/>
<dbReference type="Proteomes" id="UP000799429">
    <property type="component" value="Unassembled WGS sequence"/>
</dbReference>
<evidence type="ECO:0000313" key="2">
    <source>
        <dbReference type="Proteomes" id="UP000799429"/>
    </source>
</evidence>
<organism evidence="1 2">
    <name type="scientific">Patellaria atrata CBS 101060</name>
    <dbReference type="NCBI Taxonomy" id="1346257"/>
    <lineage>
        <taxon>Eukaryota</taxon>
        <taxon>Fungi</taxon>
        <taxon>Dikarya</taxon>
        <taxon>Ascomycota</taxon>
        <taxon>Pezizomycotina</taxon>
        <taxon>Dothideomycetes</taxon>
        <taxon>Dothideomycetes incertae sedis</taxon>
        <taxon>Patellariales</taxon>
        <taxon>Patellariaceae</taxon>
        <taxon>Patellaria</taxon>
    </lineage>
</organism>
<sequence length="54" mass="6145">ASTLLLDMKGAFDHVSKNQLLSTCKQLGLPYSLCQWISCFLTNRKMQLQEQPES</sequence>
<proteinExistence type="predicted"/>
<gene>
    <name evidence="1" type="ORF">M501DRAFT_927182</name>
</gene>
<comment type="caution">
    <text evidence="1">The sequence shown here is derived from an EMBL/GenBank/DDBJ whole genome shotgun (WGS) entry which is preliminary data.</text>
</comment>
<name>A0A9P4SGN7_9PEZI</name>
<feature type="non-terminal residue" evidence="1">
    <location>
        <position position="1"/>
    </location>
</feature>
<protein>
    <recommendedName>
        <fullName evidence="3">Reverse transcriptase</fullName>
    </recommendedName>
</protein>
<dbReference type="OrthoDB" id="4500858at2759"/>
<dbReference type="EMBL" id="MU006090">
    <property type="protein sequence ID" value="KAF2842571.1"/>
    <property type="molecule type" value="Genomic_DNA"/>
</dbReference>